<dbReference type="GO" id="GO:0005886">
    <property type="term" value="C:plasma membrane"/>
    <property type="evidence" value="ECO:0007669"/>
    <property type="project" value="TreeGrafter"/>
</dbReference>
<feature type="domain" description="Peptidase S59" evidence="2">
    <location>
        <begin position="227"/>
        <end position="261"/>
    </location>
</feature>
<keyword evidence="1" id="KW-1133">Transmembrane helix</keyword>
<reference evidence="3 4" key="1">
    <citation type="submission" date="2019-05" db="EMBL/GenBank/DDBJ databases">
        <title>Hymenobacter edaphi sp. nov., isolated from abandoned arsenic-contaminated farmland soil.</title>
        <authorList>
            <person name="Nie L."/>
        </authorList>
    </citation>
    <scope>NUCLEOTIDE SEQUENCE [LARGE SCALE GENOMIC DNA]</scope>
    <source>
        <strain evidence="3 4">1-3-3-8</strain>
    </source>
</reference>
<dbReference type="Pfam" id="PF02698">
    <property type="entry name" value="DUF218"/>
    <property type="match status" value="1"/>
</dbReference>
<dbReference type="PANTHER" id="PTHR30336:SF4">
    <property type="entry name" value="ENVELOPE BIOGENESIS FACTOR ELYC"/>
    <property type="match status" value="1"/>
</dbReference>
<dbReference type="GO" id="GO:0043164">
    <property type="term" value="P:Gram-negative-bacterium-type cell wall biogenesis"/>
    <property type="evidence" value="ECO:0007669"/>
    <property type="project" value="TreeGrafter"/>
</dbReference>
<keyword evidence="1" id="KW-0812">Transmembrane</keyword>
<keyword evidence="1" id="KW-0472">Membrane</keyword>
<dbReference type="InterPro" id="IPR003848">
    <property type="entry name" value="DUF218"/>
</dbReference>
<keyword evidence="4" id="KW-1185">Reference proteome</keyword>
<dbReference type="EMBL" id="VAJM01000001">
    <property type="protein sequence ID" value="TLM96737.1"/>
    <property type="molecule type" value="Genomic_DNA"/>
</dbReference>
<evidence type="ECO:0000259" key="2">
    <source>
        <dbReference type="PROSITE" id="PS51434"/>
    </source>
</evidence>
<protein>
    <submittedName>
        <fullName evidence="3">YdcF family protein</fullName>
    </submittedName>
</protein>
<accession>A0A5R8WW32</accession>
<dbReference type="CDD" id="cd06259">
    <property type="entry name" value="YdcF-like"/>
    <property type="match status" value="1"/>
</dbReference>
<dbReference type="PANTHER" id="PTHR30336">
    <property type="entry name" value="INNER MEMBRANE PROTEIN, PROBABLE PERMEASE"/>
    <property type="match status" value="1"/>
</dbReference>
<feature type="transmembrane region" description="Helical" evidence="1">
    <location>
        <begin position="6"/>
        <end position="30"/>
    </location>
</feature>
<comment type="caution">
    <text evidence="3">The sequence shown here is derived from an EMBL/GenBank/DDBJ whole genome shotgun (WGS) entry which is preliminary data.</text>
</comment>
<gene>
    <name evidence="3" type="ORF">FDY95_01705</name>
</gene>
<dbReference type="GO" id="GO:0017056">
    <property type="term" value="F:structural constituent of nuclear pore"/>
    <property type="evidence" value="ECO:0007669"/>
    <property type="project" value="InterPro"/>
</dbReference>
<evidence type="ECO:0000313" key="4">
    <source>
        <dbReference type="Proteomes" id="UP000305517"/>
    </source>
</evidence>
<organism evidence="3 4">
    <name type="scientific">Hymenobacter jeollabukensis</name>
    <dbReference type="NCBI Taxonomy" id="2025313"/>
    <lineage>
        <taxon>Bacteria</taxon>
        <taxon>Pseudomonadati</taxon>
        <taxon>Bacteroidota</taxon>
        <taxon>Cytophagia</taxon>
        <taxon>Cytophagales</taxon>
        <taxon>Hymenobacteraceae</taxon>
        <taxon>Hymenobacter</taxon>
    </lineage>
</organism>
<dbReference type="InterPro" id="IPR014729">
    <property type="entry name" value="Rossmann-like_a/b/a_fold"/>
</dbReference>
<feature type="transmembrane region" description="Helical" evidence="1">
    <location>
        <begin position="42"/>
        <end position="67"/>
    </location>
</feature>
<dbReference type="InterPro" id="IPR007230">
    <property type="entry name" value="Nup98_auto-Pept-S59_dom"/>
</dbReference>
<dbReference type="PROSITE" id="PS51434">
    <property type="entry name" value="NUP_C"/>
    <property type="match status" value="1"/>
</dbReference>
<dbReference type="AlphaFoldDB" id="A0A5R8WW32"/>
<sequence length="261" mass="29074">MIFAAVFFLLSKLLDFLLLPALWLLGLLLAALLTRRPARRRALLLTALLLLVIGTNNALVNEALLAWELPPLTLRQLGGPYDAGVLLTGIGDGRKSPHDRVYLGRGADRLTNALWLYRAGRIRRIIISGGSGLLKGARGHTEAHELYVLLRLAGVPARDILLEERSRNTRENALYTKELLARHPDIKSLVLITSAFHQRRALGCFHRVGLRPAPFPAGFVTTDRRLSPDYWLVPDADALARWSLLLHEISGYVVYRVLGYA</sequence>
<dbReference type="GO" id="GO:0000270">
    <property type="term" value="P:peptidoglycan metabolic process"/>
    <property type="evidence" value="ECO:0007669"/>
    <property type="project" value="TreeGrafter"/>
</dbReference>
<proteinExistence type="predicted"/>
<dbReference type="Proteomes" id="UP000305517">
    <property type="component" value="Unassembled WGS sequence"/>
</dbReference>
<dbReference type="Gene3D" id="3.40.50.620">
    <property type="entry name" value="HUPs"/>
    <property type="match status" value="1"/>
</dbReference>
<name>A0A5R8WW32_9BACT</name>
<evidence type="ECO:0000313" key="3">
    <source>
        <dbReference type="EMBL" id="TLM96737.1"/>
    </source>
</evidence>
<evidence type="ECO:0000256" key="1">
    <source>
        <dbReference type="SAM" id="Phobius"/>
    </source>
</evidence>
<dbReference type="InterPro" id="IPR051599">
    <property type="entry name" value="Cell_Envelope_Assoc"/>
</dbReference>